<evidence type="ECO:0000313" key="3">
    <source>
        <dbReference type="Proteomes" id="UP000214880"/>
    </source>
</evidence>
<dbReference type="AlphaFoldDB" id="A0A1G9RLB2"/>
<reference evidence="2 3" key="1">
    <citation type="submission" date="2016-10" db="EMBL/GenBank/DDBJ databases">
        <authorList>
            <person name="de Groot N.N."/>
        </authorList>
    </citation>
    <scope>NUCLEOTIDE SEQUENCE [LARGE SCALE GENOMIC DNA]</scope>
    <source>
        <strain evidence="2 3">DSM 1736</strain>
    </source>
</reference>
<proteinExistence type="predicted"/>
<organism evidence="2 3">
    <name type="scientific">Dendrosporobacter quercicolus</name>
    <dbReference type="NCBI Taxonomy" id="146817"/>
    <lineage>
        <taxon>Bacteria</taxon>
        <taxon>Bacillati</taxon>
        <taxon>Bacillota</taxon>
        <taxon>Negativicutes</taxon>
        <taxon>Selenomonadales</taxon>
        <taxon>Sporomusaceae</taxon>
        <taxon>Dendrosporobacter</taxon>
    </lineage>
</organism>
<sequence>MRKLRSKQAISIDLDHMQTLHAEAIEQLDLLKTALEAAEQAKDTMRDNLDTMAANHWQAYMDVLHMICMHDEAMNNALKKFGVKMRDDNFDKREQQPGISRLLLLFLLTALIRRHRRMVYVYSLRGEPMNDYLKESLTMEREHMADLITMIHSSM</sequence>
<dbReference type="STRING" id="146817.SAMN04488502_10328"/>
<dbReference type="EMBL" id="FNHB01000003">
    <property type="protein sequence ID" value="SDM23951.1"/>
    <property type="molecule type" value="Genomic_DNA"/>
</dbReference>
<keyword evidence="3" id="KW-1185">Reference proteome</keyword>
<protein>
    <submittedName>
        <fullName evidence="2">Uncharacterized protein</fullName>
    </submittedName>
</protein>
<accession>A0A1G9RLB2</accession>
<dbReference type="RefSeq" id="WP_092071261.1">
    <property type="nucleotide sequence ID" value="NZ_FNHB01000003.1"/>
</dbReference>
<keyword evidence="1" id="KW-0175">Coiled coil</keyword>
<dbReference type="OrthoDB" id="1683846at2"/>
<evidence type="ECO:0000313" key="2">
    <source>
        <dbReference type="EMBL" id="SDM23951.1"/>
    </source>
</evidence>
<evidence type="ECO:0000256" key="1">
    <source>
        <dbReference type="SAM" id="Coils"/>
    </source>
</evidence>
<gene>
    <name evidence="2" type="ORF">SAMN04488502_10328</name>
</gene>
<feature type="coiled-coil region" evidence="1">
    <location>
        <begin position="21"/>
        <end position="55"/>
    </location>
</feature>
<dbReference type="Proteomes" id="UP000214880">
    <property type="component" value="Unassembled WGS sequence"/>
</dbReference>
<name>A0A1G9RLB2_9FIRM</name>